<sequence>MSAHGARSIILVSGMAVLSGCVGVDTAVMFTTDNLGVNISPTPTPTAEIGFSRQEGVIAPALENGAVIPGAASVYHSVPTFLPLATESGAVFAGGQAAAQLLTEPGGTAGDAKACISRAPTDSSGHPVITSGKARPMFFGTTTSIGFRISIPNPSGDVPFPNVHLGYKRNEAAIAPVSGKPDGCADDAAGNKYAVYVPSFLAVIRNTAGQQPGAGVQGNVNGSFNVGQVFATGIAATEAARLPAIGESFRIAAGQTAQGATGTNLQVVTVVPKQLNDRQRRAAEVVKALDQAKTDRLAALLGIPQGPGAQIEILKAIAAVTTTTQFEPLAARIKAVSGEDV</sequence>
<protein>
    <recommendedName>
        <fullName evidence="3">Lipoprotein</fullName>
    </recommendedName>
</protein>
<reference evidence="1" key="1">
    <citation type="submission" date="2022-09" db="EMBL/GenBank/DDBJ databases">
        <title>Rhodovastum sp. nov. RN2-1 isolated from soil in Seongnam, South Korea.</title>
        <authorList>
            <person name="Le N.T."/>
        </authorList>
    </citation>
    <scope>NUCLEOTIDE SEQUENCE</scope>
    <source>
        <strain evidence="1">RN2-1</strain>
    </source>
</reference>
<proteinExistence type="predicted"/>
<dbReference type="PROSITE" id="PS51257">
    <property type="entry name" value="PROKAR_LIPOPROTEIN"/>
    <property type="match status" value="1"/>
</dbReference>
<evidence type="ECO:0000313" key="1">
    <source>
        <dbReference type="EMBL" id="MCW3477343.1"/>
    </source>
</evidence>
<gene>
    <name evidence="1" type="ORF">OL599_22500</name>
</gene>
<evidence type="ECO:0000313" key="2">
    <source>
        <dbReference type="Proteomes" id="UP001165679"/>
    </source>
</evidence>
<dbReference type="Proteomes" id="UP001165679">
    <property type="component" value="Unassembled WGS sequence"/>
</dbReference>
<comment type="caution">
    <text evidence="1">The sequence shown here is derived from an EMBL/GenBank/DDBJ whole genome shotgun (WGS) entry which is preliminary data.</text>
</comment>
<dbReference type="RefSeq" id="WP_264716285.1">
    <property type="nucleotide sequence ID" value="NZ_JAPDNT010000035.1"/>
</dbReference>
<name>A0AA41YS53_9PROT</name>
<dbReference type="EMBL" id="JAPDNT010000035">
    <property type="protein sequence ID" value="MCW3477343.1"/>
    <property type="molecule type" value="Genomic_DNA"/>
</dbReference>
<organism evidence="1 2">
    <name type="scientific">Limobrevibacterium gyesilva</name>
    <dbReference type="NCBI Taxonomy" id="2991712"/>
    <lineage>
        <taxon>Bacteria</taxon>
        <taxon>Pseudomonadati</taxon>
        <taxon>Pseudomonadota</taxon>
        <taxon>Alphaproteobacteria</taxon>
        <taxon>Acetobacterales</taxon>
        <taxon>Acetobacteraceae</taxon>
        <taxon>Limobrevibacterium</taxon>
    </lineage>
</organism>
<evidence type="ECO:0008006" key="3">
    <source>
        <dbReference type="Google" id="ProtNLM"/>
    </source>
</evidence>
<reference evidence="1" key="2">
    <citation type="submission" date="2022-10" db="EMBL/GenBank/DDBJ databases">
        <authorList>
            <person name="Trinh H.N."/>
        </authorList>
    </citation>
    <scope>NUCLEOTIDE SEQUENCE</scope>
    <source>
        <strain evidence="1">RN2-1</strain>
    </source>
</reference>
<accession>A0AA41YS53</accession>
<keyword evidence="2" id="KW-1185">Reference proteome</keyword>
<dbReference type="AlphaFoldDB" id="A0AA41YS53"/>